<gene>
    <name evidence="3" type="ORF">FGL95_22400</name>
</gene>
<feature type="region of interest" description="Disordered" evidence="1">
    <location>
        <begin position="55"/>
        <end position="114"/>
    </location>
</feature>
<feature type="chain" id="PRO_5039489996" evidence="2">
    <location>
        <begin position="27"/>
        <end position="114"/>
    </location>
</feature>
<keyword evidence="2" id="KW-0732">Signal</keyword>
<feature type="compositionally biased region" description="Low complexity" evidence="1">
    <location>
        <begin position="82"/>
        <end position="106"/>
    </location>
</feature>
<evidence type="ECO:0000313" key="3">
    <source>
        <dbReference type="EMBL" id="NMN97793.1"/>
    </source>
</evidence>
<evidence type="ECO:0000256" key="1">
    <source>
        <dbReference type="SAM" id="MobiDB-lite"/>
    </source>
</evidence>
<comment type="caution">
    <text evidence="3">The sequence shown here is derived from an EMBL/GenBank/DDBJ whole genome shotgun (WGS) entry which is preliminary data.</text>
</comment>
<dbReference type="Proteomes" id="UP000535543">
    <property type="component" value="Unassembled WGS sequence"/>
</dbReference>
<reference evidence="3 4" key="2">
    <citation type="submission" date="2020-06" db="EMBL/GenBank/DDBJ databases">
        <title>Antribacter stalactiti gen. nov., sp. nov., a new member of the family Nacardiaceae isolated from a cave.</title>
        <authorList>
            <person name="Kim I.S."/>
        </authorList>
    </citation>
    <scope>NUCLEOTIDE SEQUENCE [LARGE SCALE GENOMIC DNA]</scope>
    <source>
        <strain evidence="3 4">YC2-7</strain>
    </source>
</reference>
<dbReference type="EMBL" id="VCQU01000008">
    <property type="protein sequence ID" value="NMN97793.1"/>
    <property type="molecule type" value="Genomic_DNA"/>
</dbReference>
<organism evidence="3 4">
    <name type="scientific">Antrihabitans stalactiti</name>
    <dbReference type="NCBI Taxonomy" id="2584121"/>
    <lineage>
        <taxon>Bacteria</taxon>
        <taxon>Bacillati</taxon>
        <taxon>Actinomycetota</taxon>
        <taxon>Actinomycetes</taxon>
        <taxon>Mycobacteriales</taxon>
        <taxon>Nocardiaceae</taxon>
        <taxon>Antrihabitans</taxon>
    </lineage>
</organism>
<dbReference type="PROSITE" id="PS51257">
    <property type="entry name" value="PROKAR_LIPOPROTEIN"/>
    <property type="match status" value="1"/>
</dbReference>
<feature type="signal peptide" evidence="2">
    <location>
        <begin position="1"/>
        <end position="26"/>
    </location>
</feature>
<evidence type="ECO:0000313" key="4">
    <source>
        <dbReference type="Proteomes" id="UP000535543"/>
    </source>
</evidence>
<dbReference type="AlphaFoldDB" id="A0A848KFN5"/>
<name>A0A848KFN5_9NOCA</name>
<evidence type="ECO:0000256" key="2">
    <source>
        <dbReference type="SAM" id="SignalP"/>
    </source>
</evidence>
<sequence length="114" mass="11719">MSARWRGAAGPAIATSAIALGIAVLAACGDGANDHVVPPPLKSGLSSAVSLTTASTTPAVTVPPSPTWQIAPETTERPRPPETTTRPSRTPYTYTPRTTTLRTSLPAASDPDEN</sequence>
<reference evidence="3 4" key="1">
    <citation type="submission" date="2019-05" db="EMBL/GenBank/DDBJ databases">
        <authorList>
            <person name="Lee S.D."/>
        </authorList>
    </citation>
    <scope>NUCLEOTIDE SEQUENCE [LARGE SCALE GENOMIC DNA]</scope>
    <source>
        <strain evidence="3 4">YC2-7</strain>
    </source>
</reference>
<dbReference type="RefSeq" id="WP_169590964.1">
    <property type="nucleotide sequence ID" value="NZ_VCQU01000008.1"/>
</dbReference>
<proteinExistence type="predicted"/>
<keyword evidence="4" id="KW-1185">Reference proteome</keyword>
<protein>
    <submittedName>
        <fullName evidence="3">Uncharacterized protein</fullName>
    </submittedName>
</protein>
<accession>A0A848KFN5</accession>